<protein>
    <submittedName>
        <fullName evidence="6">Sugar ABC transporter substrate-binding protein</fullName>
    </submittedName>
</protein>
<dbReference type="PANTHER" id="PTHR46847">
    <property type="entry name" value="D-ALLOSE-BINDING PERIPLASMIC PROTEIN-RELATED"/>
    <property type="match status" value="1"/>
</dbReference>
<evidence type="ECO:0000313" key="6">
    <source>
        <dbReference type="EMBL" id="MBK0418409.1"/>
    </source>
</evidence>
<keyword evidence="3 4" id="KW-0732">Signal</keyword>
<feature type="chain" id="PRO_5038875988" evidence="4">
    <location>
        <begin position="29"/>
        <end position="338"/>
    </location>
</feature>
<dbReference type="Proteomes" id="UP000608530">
    <property type="component" value="Unassembled WGS sequence"/>
</dbReference>
<feature type="domain" description="Periplasmic binding protein" evidence="5">
    <location>
        <begin position="48"/>
        <end position="307"/>
    </location>
</feature>
<dbReference type="CDD" id="cd06305">
    <property type="entry name" value="PBP1_methylthioribose_binding-like"/>
    <property type="match status" value="1"/>
</dbReference>
<dbReference type="InterPro" id="IPR028082">
    <property type="entry name" value="Peripla_BP_I"/>
</dbReference>
<evidence type="ECO:0000256" key="2">
    <source>
        <dbReference type="ARBA" id="ARBA00007639"/>
    </source>
</evidence>
<dbReference type="PANTHER" id="PTHR46847:SF1">
    <property type="entry name" value="D-ALLOSE-BINDING PERIPLASMIC PROTEIN-RELATED"/>
    <property type="match status" value="1"/>
</dbReference>
<evidence type="ECO:0000256" key="1">
    <source>
        <dbReference type="ARBA" id="ARBA00004196"/>
    </source>
</evidence>
<dbReference type="GO" id="GO:0030246">
    <property type="term" value="F:carbohydrate binding"/>
    <property type="evidence" value="ECO:0007669"/>
    <property type="project" value="UniProtKB-ARBA"/>
</dbReference>
<evidence type="ECO:0000313" key="7">
    <source>
        <dbReference type="Proteomes" id="UP000608530"/>
    </source>
</evidence>
<comment type="subcellular location">
    <subcellularLocation>
        <location evidence="1">Cell envelope</location>
    </subcellularLocation>
</comment>
<dbReference type="SUPFAM" id="SSF53822">
    <property type="entry name" value="Periplasmic binding protein-like I"/>
    <property type="match status" value="1"/>
</dbReference>
<comment type="similarity">
    <text evidence="2">Belongs to the bacterial solute-binding protein 2 family.</text>
</comment>
<dbReference type="PROSITE" id="PS51257">
    <property type="entry name" value="PROKAR_LIPOPROTEIN"/>
    <property type="match status" value="1"/>
</dbReference>
<accession>A0A934Q4W9</accession>
<dbReference type="GO" id="GO:0030313">
    <property type="term" value="C:cell envelope"/>
    <property type="evidence" value="ECO:0007669"/>
    <property type="project" value="UniProtKB-SubCell"/>
</dbReference>
<dbReference type="EMBL" id="JAEHOH010000006">
    <property type="protein sequence ID" value="MBK0418409.1"/>
    <property type="molecule type" value="Genomic_DNA"/>
</dbReference>
<dbReference type="Gene3D" id="3.40.50.2300">
    <property type="match status" value="2"/>
</dbReference>
<dbReference type="InterPro" id="IPR025997">
    <property type="entry name" value="SBP_2_dom"/>
</dbReference>
<comment type="caution">
    <text evidence="6">The sequence shown here is derived from an EMBL/GenBank/DDBJ whole genome shotgun (WGS) entry which is preliminary data.</text>
</comment>
<keyword evidence="7" id="KW-1185">Reference proteome</keyword>
<evidence type="ECO:0000256" key="4">
    <source>
        <dbReference type="SAM" id="SignalP"/>
    </source>
</evidence>
<reference evidence="6" key="1">
    <citation type="submission" date="2020-12" db="EMBL/GenBank/DDBJ databases">
        <title>Leucobacter sp. CAS1, isolated from Chromium sludge.</title>
        <authorList>
            <person name="Xu Z."/>
        </authorList>
    </citation>
    <scope>NUCLEOTIDE SEQUENCE</scope>
    <source>
        <strain evidence="6">CSA1</strain>
    </source>
</reference>
<dbReference type="AlphaFoldDB" id="A0A934Q4W9"/>
<sequence>MQRRGVKRTLLPLALLAGLGLSACTTGAAAGGGDAPADGELSLAGKTIGVAVVSTQTFWDREAFQGAVDEVERLGGVVVPTDGNRDNTLHAENHDIFLSQQVDAVITILGDDSVEPKLEAISEAGIPVFGVDRASEHVVNNAQSNSTEAGEAIASIMGEQLGGEGKVAVFNAFSETLTFCGERYNSWKDKMTADYPDVELLTPELAEEFANAPEDARQQTLTLLERYPEGELDAIHVACWDQPAIGVVQALEEAGRTEVKVTAIDAGPDTLEIMMEPDSPFVGNVAQQPREIGKVSADNVAKHLAGEDVEAESFVETYPVDGAAGAEEVYAKLGYDKQ</sequence>
<evidence type="ECO:0000256" key="3">
    <source>
        <dbReference type="ARBA" id="ARBA00022729"/>
    </source>
</evidence>
<feature type="signal peptide" evidence="4">
    <location>
        <begin position="1"/>
        <end position="28"/>
    </location>
</feature>
<name>A0A934Q4W9_9MICO</name>
<evidence type="ECO:0000259" key="5">
    <source>
        <dbReference type="Pfam" id="PF13407"/>
    </source>
</evidence>
<gene>
    <name evidence="6" type="ORF">JD276_05095</name>
</gene>
<dbReference type="RefSeq" id="WP_200114524.1">
    <property type="nucleotide sequence ID" value="NZ_JAEHOH010000006.1"/>
</dbReference>
<organism evidence="6 7">
    <name type="scientific">Leucobacter chromiisoli</name>
    <dbReference type="NCBI Taxonomy" id="2796471"/>
    <lineage>
        <taxon>Bacteria</taxon>
        <taxon>Bacillati</taxon>
        <taxon>Actinomycetota</taxon>
        <taxon>Actinomycetes</taxon>
        <taxon>Micrococcales</taxon>
        <taxon>Microbacteriaceae</taxon>
        <taxon>Leucobacter</taxon>
    </lineage>
</organism>
<proteinExistence type="inferred from homology"/>
<dbReference type="Pfam" id="PF13407">
    <property type="entry name" value="Peripla_BP_4"/>
    <property type="match status" value="1"/>
</dbReference>